<dbReference type="GO" id="GO:0004553">
    <property type="term" value="F:hydrolase activity, hydrolyzing O-glycosyl compounds"/>
    <property type="evidence" value="ECO:0007669"/>
    <property type="project" value="InterPro"/>
</dbReference>
<gene>
    <name evidence="6" type="ORF">GRI47_05825</name>
</gene>
<evidence type="ECO:0000313" key="7">
    <source>
        <dbReference type="Proteomes" id="UP000430272"/>
    </source>
</evidence>
<name>A0A844Y934_9SPHN</name>
<feature type="domain" description="Transglycosylase SLT" evidence="5">
    <location>
        <begin position="418"/>
        <end position="523"/>
    </location>
</feature>
<accession>A0A844Y934</accession>
<keyword evidence="7" id="KW-1185">Reference proteome</keyword>
<reference evidence="6 7" key="1">
    <citation type="submission" date="2019-12" db="EMBL/GenBank/DDBJ databases">
        <title>Genomic-based taxomic classification of the family Erythrobacteraceae.</title>
        <authorList>
            <person name="Xu L."/>
        </authorList>
    </citation>
    <scope>NUCLEOTIDE SEQUENCE [LARGE SCALE GENOMIC DNA]</scope>
    <source>
        <strain evidence="6 7">JCM 17468</strain>
    </source>
</reference>
<dbReference type="SUPFAM" id="SSF48435">
    <property type="entry name" value="Bacterial muramidases"/>
    <property type="match status" value="1"/>
</dbReference>
<dbReference type="InterPro" id="IPR023346">
    <property type="entry name" value="Lysozyme-like_dom_sf"/>
</dbReference>
<dbReference type="PANTHER" id="PTHR37423">
    <property type="entry name" value="SOLUBLE LYTIC MUREIN TRANSGLYCOSYLASE-RELATED"/>
    <property type="match status" value="1"/>
</dbReference>
<dbReference type="Pfam" id="PF01464">
    <property type="entry name" value="SLT"/>
    <property type="match status" value="1"/>
</dbReference>
<sequence>MARLDRMTRPLLFCTLALGSLAVAAPASANPESIAYFTQGKSGALPALLTQQDRFYYASLFEAVDARNWDRVEILLGERSEGPLHGAALAEYYLHPESPRIPLERLQDWLGRYRDLPQAEGIARLAVARGAVETPSLPAARSLRSQPGITRRNRPRGIEDGTMPADISSAILQHISNDDPDGARLLLDGIDASLSPQARAEWRQRVAWSYYIENRDPESLALALTVSQGSGPWVAEGEWVAGLAAWRLGDCRTSAEGFRNASTQSTDPELTAAAHYWAHRALVRCREPEQADEQLRGAARFTETLYGMLAREQLGQVLPGDHTLPDLTARDWQMLSDEPAARQAVMLTELNRRDAASQALVYQARVGDPDEFQALTRLARALGLPGAQNFMAYNAPAGTAPPPSLRWPVTDQTPRGGWTVDPALAFAHALQESNFREAVVSGANAIGLMQIRPIAAREYAASINLSADANLKEASTNLAFGQRALEALAQSSYSSGYLPKVMAAYNAGPTPVARWNSEVRDQGDPLTWMESVPYWETRSYVNIVMRNYWMYLRQANAPAPSRVALAQNQWPQFPSER</sequence>
<dbReference type="GO" id="GO:0042597">
    <property type="term" value="C:periplasmic space"/>
    <property type="evidence" value="ECO:0007669"/>
    <property type="project" value="InterPro"/>
</dbReference>
<dbReference type="AlphaFoldDB" id="A0A844Y934"/>
<evidence type="ECO:0000256" key="2">
    <source>
        <dbReference type="ARBA" id="ARBA00009387"/>
    </source>
</evidence>
<dbReference type="InterPro" id="IPR008258">
    <property type="entry name" value="Transglycosylase_SLT_dom_1"/>
</dbReference>
<comment type="similarity">
    <text evidence="1">Belongs to the transglycosylase Slt family.</text>
</comment>
<evidence type="ECO:0000256" key="1">
    <source>
        <dbReference type="ARBA" id="ARBA00007734"/>
    </source>
</evidence>
<proteinExistence type="inferred from homology"/>
<dbReference type="OrthoDB" id="9815002at2"/>
<dbReference type="Gene3D" id="1.10.530.10">
    <property type="match status" value="1"/>
</dbReference>
<evidence type="ECO:0000256" key="4">
    <source>
        <dbReference type="SAM" id="SignalP"/>
    </source>
</evidence>
<organism evidence="6 7">
    <name type="scientific">Qipengyuania pelagi</name>
    <dbReference type="NCBI Taxonomy" id="994320"/>
    <lineage>
        <taxon>Bacteria</taxon>
        <taxon>Pseudomonadati</taxon>
        <taxon>Pseudomonadota</taxon>
        <taxon>Alphaproteobacteria</taxon>
        <taxon>Sphingomonadales</taxon>
        <taxon>Erythrobacteraceae</taxon>
        <taxon>Qipengyuania</taxon>
    </lineage>
</organism>
<dbReference type="EMBL" id="WTYD01000001">
    <property type="protein sequence ID" value="MXO53528.1"/>
    <property type="molecule type" value="Genomic_DNA"/>
</dbReference>
<dbReference type="InterPro" id="IPR008939">
    <property type="entry name" value="Lytic_TGlycosylase_superhlx_U"/>
</dbReference>
<evidence type="ECO:0000256" key="3">
    <source>
        <dbReference type="ARBA" id="ARBA00022729"/>
    </source>
</evidence>
<dbReference type="PANTHER" id="PTHR37423:SF2">
    <property type="entry name" value="MEMBRANE-BOUND LYTIC MUREIN TRANSGLYCOSYLASE C"/>
    <property type="match status" value="1"/>
</dbReference>
<comment type="similarity">
    <text evidence="2">Belongs to the virb1 family.</text>
</comment>
<protein>
    <submittedName>
        <fullName evidence="6">Transglycosylase SLT domain-containing protein</fullName>
    </submittedName>
</protein>
<evidence type="ECO:0000259" key="5">
    <source>
        <dbReference type="Pfam" id="PF01464"/>
    </source>
</evidence>
<dbReference type="Proteomes" id="UP000430272">
    <property type="component" value="Unassembled WGS sequence"/>
</dbReference>
<feature type="chain" id="PRO_5032658897" evidence="4">
    <location>
        <begin position="30"/>
        <end position="577"/>
    </location>
</feature>
<keyword evidence="3 4" id="KW-0732">Signal</keyword>
<comment type="caution">
    <text evidence="6">The sequence shown here is derived from an EMBL/GenBank/DDBJ whole genome shotgun (WGS) entry which is preliminary data.</text>
</comment>
<dbReference type="SUPFAM" id="SSF53955">
    <property type="entry name" value="Lysozyme-like"/>
    <property type="match status" value="1"/>
</dbReference>
<feature type="signal peptide" evidence="4">
    <location>
        <begin position="1"/>
        <end position="29"/>
    </location>
</feature>
<evidence type="ECO:0000313" key="6">
    <source>
        <dbReference type="EMBL" id="MXO53528.1"/>
    </source>
</evidence>